<evidence type="ECO:0000313" key="1">
    <source>
        <dbReference type="EMBL" id="GIT95575.1"/>
    </source>
</evidence>
<keyword evidence="2" id="KW-1185">Reference proteome</keyword>
<reference evidence="1 2" key="1">
    <citation type="submission" date="2021-05" db="EMBL/GenBank/DDBJ databases">
        <title>Bacteria Genome sequencing.</title>
        <authorList>
            <person name="Takabe Y."/>
            <person name="Nakajima Y."/>
            <person name="Suzuki S."/>
            <person name="Shiozaki T."/>
        </authorList>
    </citation>
    <scope>NUCLEOTIDE SEQUENCE [LARGE SCALE GENOMIC DNA]</scope>
    <source>
        <strain evidence="1 2">AI_62</strain>
    </source>
</reference>
<gene>
    <name evidence="1" type="ORF">JANAI62_21980</name>
</gene>
<proteinExistence type="predicted"/>
<accession>A0ABQ4NMD8</accession>
<organism evidence="1 2">
    <name type="scientific">Jannaschia pagri</name>
    <dbReference type="NCBI Taxonomy" id="2829797"/>
    <lineage>
        <taxon>Bacteria</taxon>
        <taxon>Pseudomonadati</taxon>
        <taxon>Pseudomonadota</taxon>
        <taxon>Alphaproteobacteria</taxon>
        <taxon>Rhodobacterales</taxon>
        <taxon>Roseobacteraceae</taxon>
        <taxon>Jannaschia</taxon>
    </lineage>
</organism>
<sequence length="187" mass="20025">MITLLETSFTLGDDPATSLLASEVAFEADGTETEATAMLTASWAMVEAFTGKTYREMTAGKVIVKADTPITFTWSRYPFPVTIGVSIYQGGSWVSLSAPYVAEVGMIDLEPFQLTRLTQTGTVAGAPVTANVTRAVHQLALYQLMQGPSRREYSSQSSGDFSFTRESLMPVFRGSGAGALLASEVRG</sequence>
<evidence type="ECO:0000313" key="2">
    <source>
        <dbReference type="Proteomes" id="UP000786693"/>
    </source>
</evidence>
<dbReference type="EMBL" id="BPFH01000004">
    <property type="protein sequence ID" value="GIT95575.1"/>
    <property type="molecule type" value="Genomic_DNA"/>
</dbReference>
<name>A0ABQ4NMD8_9RHOB</name>
<dbReference type="Proteomes" id="UP000786693">
    <property type="component" value="Unassembled WGS sequence"/>
</dbReference>
<protein>
    <submittedName>
        <fullName evidence="1">Uncharacterized protein</fullName>
    </submittedName>
</protein>
<comment type="caution">
    <text evidence="1">The sequence shown here is derived from an EMBL/GenBank/DDBJ whole genome shotgun (WGS) entry which is preliminary data.</text>
</comment>
<dbReference type="RefSeq" id="WP_220749090.1">
    <property type="nucleotide sequence ID" value="NZ_BPFH01000004.1"/>
</dbReference>